<dbReference type="AlphaFoldDB" id="A0A1J5RKB7"/>
<comment type="caution">
    <text evidence="2">The sequence shown here is derived from an EMBL/GenBank/DDBJ whole genome shotgun (WGS) entry which is preliminary data.</text>
</comment>
<organism evidence="2">
    <name type="scientific">mine drainage metagenome</name>
    <dbReference type="NCBI Taxonomy" id="410659"/>
    <lineage>
        <taxon>unclassified sequences</taxon>
        <taxon>metagenomes</taxon>
        <taxon>ecological metagenomes</taxon>
    </lineage>
</organism>
<proteinExistence type="predicted"/>
<dbReference type="Gene3D" id="2.60.260.40">
    <property type="entry name" value="q5lls5 like domains"/>
    <property type="match status" value="1"/>
</dbReference>
<dbReference type="Pfam" id="PF10276">
    <property type="entry name" value="zf-CHCC"/>
    <property type="match status" value="1"/>
</dbReference>
<evidence type="ECO:0000259" key="1">
    <source>
        <dbReference type="Pfam" id="PF10276"/>
    </source>
</evidence>
<protein>
    <recommendedName>
        <fullName evidence="1">Zinc finger CHCC-type domain-containing protein</fullName>
    </recommendedName>
</protein>
<name>A0A1J5RKB7_9ZZZZ</name>
<gene>
    <name evidence="2" type="ORF">GALL_215270</name>
</gene>
<feature type="domain" description="Zinc finger CHCC-type" evidence="1">
    <location>
        <begin position="32"/>
        <end position="55"/>
    </location>
</feature>
<evidence type="ECO:0000313" key="2">
    <source>
        <dbReference type="EMBL" id="OIQ96486.1"/>
    </source>
</evidence>
<reference evidence="2" key="1">
    <citation type="submission" date="2016-10" db="EMBL/GenBank/DDBJ databases">
        <title>Sequence of Gallionella enrichment culture.</title>
        <authorList>
            <person name="Poehlein A."/>
            <person name="Muehling M."/>
            <person name="Daniel R."/>
        </authorList>
    </citation>
    <scope>NUCLEOTIDE SEQUENCE</scope>
</reference>
<dbReference type="InterPro" id="IPR019401">
    <property type="entry name" value="Znf_CHCC"/>
</dbReference>
<sequence>MSNENISQRYVEIGAEALPLFCPTPAVSLWSAHPRVAIPVEKLGEARCPYCGTLYKFKGELPLGHH</sequence>
<dbReference type="EMBL" id="MLJW01000148">
    <property type="protein sequence ID" value="OIQ96486.1"/>
    <property type="molecule type" value="Genomic_DNA"/>
</dbReference>
<accession>A0A1J5RKB7</accession>